<evidence type="ECO:0000256" key="4">
    <source>
        <dbReference type="ARBA" id="ARBA00023033"/>
    </source>
</evidence>
<dbReference type="OrthoDB" id="3934656at2759"/>
<dbReference type="InParanoid" id="A0A507AD55"/>
<dbReference type="STRING" id="1093900.A0A507AD55"/>
<evidence type="ECO:0000259" key="6">
    <source>
        <dbReference type="Pfam" id="PF01494"/>
    </source>
</evidence>
<dbReference type="SUPFAM" id="SSF51905">
    <property type="entry name" value="FAD/NAD(P)-binding domain"/>
    <property type="match status" value="1"/>
</dbReference>
<dbReference type="InterPro" id="IPR001128">
    <property type="entry name" value="Cyt_P450"/>
</dbReference>
<evidence type="ECO:0000256" key="2">
    <source>
        <dbReference type="ARBA" id="ARBA00022827"/>
    </source>
</evidence>
<dbReference type="RefSeq" id="XP_030988586.1">
    <property type="nucleotide sequence ID" value="XM_031136553.1"/>
</dbReference>
<dbReference type="Gene3D" id="3.50.50.60">
    <property type="entry name" value="FAD/NAD(P)-binding domain"/>
    <property type="match status" value="1"/>
</dbReference>
<evidence type="ECO:0000313" key="8">
    <source>
        <dbReference type="Proteomes" id="UP000319257"/>
    </source>
</evidence>
<dbReference type="Pfam" id="PF00067">
    <property type="entry name" value="p450"/>
    <property type="match status" value="1"/>
</dbReference>
<dbReference type="AlphaFoldDB" id="A0A507AD55"/>
<dbReference type="EMBL" id="SKBQ01000009">
    <property type="protein sequence ID" value="TPX06875.1"/>
    <property type="molecule type" value="Genomic_DNA"/>
</dbReference>
<evidence type="ECO:0000256" key="3">
    <source>
        <dbReference type="ARBA" id="ARBA00023002"/>
    </source>
</evidence>
<keyword evidence="4" id="KW-0503">Monooxygenase</keyword>
<dbReference type="PRINTS" id="PR00420">
    <property type="entry name" value="RNGMNOXGNASE"/>
</dbReference>
<keyword evidence="3" id="KW-0560">Oxidoreductase</keyword>
<dbReference type="InterPro" id="IPR036188">
    <property type="entry name" value="FAD/NAD-bd_sf"/>
</dbReference>
<proteinExistence type="predicted"/>
<dbReference type="GO" id="GO:0005506">
    <property type="term" value="F:iron ion binding"/>
    <property type="evidence" value="ECO:0007669"/>
    <property type="project" value="InterPro"/>
</dbReference>
<comment type="caution">
    <text evidence="7">The sequence shown here is derived from an EMBL/GenBank/DDBJ whole genome shotgun (WGS) entry which is preliminary data.</text>
</comment>
<dbReference type="Gene3D" id="1.10.630.10">
    <property type="entry name" value="Cytochrome P450"/>
    <property type="match status" value="1"/>
</dbReference>
<feature type="region of interest" description="Disordered" evidence="5">
    <location>
        <begin position="923"/>
        <end position="945"/>
    </location>
</feature>
<dbReference type="InterPro" id="IPR002938">
    <property type="entry name" value="FAD-bd"/>
</dbReference>
<dbReference type="CDD" id="cd11060">
    <property type="entry name" value="CYP57A1-like"/>
    <property type="match status" value="1"/>
</dbReference>
<evidence type="ECO:0000256" key="1">
    <source>
        <dbReference type="ARBA" id="ARBA00022630"/>
    </source>
</evidence>
<organism evidence="7 8">
    <name type="scientific">Thyridium curvatum</name>
    <dbReference type="NCBI Taxonomy" id="1093900"/>
    <lineage>
        <taxon>Eukaryota</taxon>
        <taxon>Fungi</taxon>
        <taxon>Dikarya</taxon>
        <taxon>Ascomycota</taxon>
        <taxon>Pezizomycotina</taxon>
        <taxon>Sordariomycetes</taxon>
        <taxon>Sordariomycetidae</taxon>
        <taxon>Thyridiales</taxon>
        <taxon>Thyridiaceae</taxon>
        <taxon>Thyridium</taxon>
    </lineage>
</organism>
<accession>A0A507AD55</accession>
<keyword evidence="1" id="KW-0285">Flavoprotein</keyword>
<evidence type="ECO:0000313" key="7">
    <source>
        <dbReference type="EMBL" id="TPX06875.1"/>
    </source>
</evidence>
<keyword evidence="2" id="KW-0274">FAD</keyword>
<reference evidence="7 8" key="1">
    <citation type="submission" date="2019-06" db="EMBL/GenBank/DDBJ databases">
        <title>Draft genome sequence of the filamentous fungus Phialemoniopsis curvata isolated from diesel fuel.</title>
        <authorList>
            <person name="Varaljay V.A."/>
            <person name="Lyon W.J."/>
            <person name="Crouch A.L."/>
            <person name="Drake C.E."/>
            <person name="Hollomon J.M."/>
            <person name="Nadeau L.J."/>
            <person name="Nunn H.S."/>
            <person name="Stevenson B.S."/>
            <person name="Bojanowski C.L."/>
            <person name="Crookes-Goodson W.J."/>
        </authorList>
    </citation>
    <scope>NUCLEOTIDE SEQUENCE [LARGE SCALE GENOMIC DNA]</scope>
    <source>
        <strain evidence="7 8">D216</strain>
    </source>
</reference>
<dbReference type="GO" id="GO:0016705">
    <property type="term" value="F:oxidoreductase activity, acting on paired donors, with incorporation or reduction of molecular oxygen"/>
    <property type="evidence" value="ECO:0007669"/>
    <property type="project" value="InterPro"/>
</dbReference>
<gene>
    <name evidence="7" type="ORF">E0L32_002371</name>
</gene>
<dbReference type="GeneID" id="41969818"/>
<feature type="domain" description="FAD-binding" evidence="6">
    <location>
        <begin position="8"/>
        <end position="338"/>
    </location>
</feature>
<name>A0A507AD55_9PEZI</name>
<dbReference type="Proteomes" id="UP000319257">
    <property type="component" value="Unassembled WGS sequence"/>
</dbReference>
<dbReference type="GO" id="GO:0004497">
    <property type="term" value="F:monooxygenase activity"/>
    <property type="evidence" value="ECO:0007669"/>
    <property type="project" value="UniProtKB-KW"/>
</dbReference>
<dbReference type="PANTHER" id="PTHR46972:SF1">
    <property type="entry name" value="FAD DEPENDENT OXIDOREDUCTASE DOMAIN-CONTAINING PROTEIN"/>
    <property type="match status" value="1"/>
</dbReference>
<dbReference type="InterPro" id="IPR036396">
    <property type="entry name" value="Cyt_P450_sf"/>
</dbReference>
<evidence type="ECO:0000256" key="5">
    <source>
        <dbReference type="SAM" id="MobiDB-lite"/>
    </source>
</evidence>
<dbReference type="Pfam" id="PF01494">
    <property type="entry name" value="FAD_binding_3"/>
    <property type="match status" value="1"/>
</dbReference>
<sequence>MSFGPPKIAIIGAGPAGLTLAYVLHKGGVPYTIFESETAITARKQGGPVNVRYDRGEKVLRALGLFEEYEKTLVNAGSELMSLGDKTGKLFLHHSTDAEGNFYSASNAPLVNRREIRRFLLGHLPEDAVQWDRRVQSIVAADDETWEITFVDGSSAKGFDLVVGADGAWSKARPLVSETKPHYAGQCFVETEIRDVANAPKSVTDLIKGGSYCFPEPEACLVAQHDGESIWIYAVVQNKPEEWAKDPGFDQTDSAAAKKQFLEKEWQGWSEELQGVVVNSDTDITPRAFYMLPVGFKWEHRRGVTLIGDAAHLMTPWGGSGANLALEDGYELGEAILAQGRLNKWTKDAKFVNRGLLDTAVREFEAAMFPRAEKDAERAFRNLQFFRSPGAPQQMLGLIKRLTTIYCQLTVCVSTDATEAWYGWTLHGSNADPVGVSSLLVKNIDVNPKPREMSRLLDERSGHTAAVVCVSFVSAVALWYVVTAFAAWRRLRQVPGPFVASFSCFWLADKHIRGHVAPAFRDLSKYGSVVRIAPNTVVTDDPEVLRRLSGVRNGYTRHESYRGAKTHPTQDSMLTILDDKAHDIIKAKTAAGYSGRENPDFVTAVDSQLLRLIDLIRRKHLTVGEKTNVVDFAPLSRFFTLDTITRLAYGEAFGHLDEGTDKYGYVGDVDKALKAVAIIRSMPLVRALFFSPPMLKMMGPKATDPKGLGKMMAVTYDMIDKRLRPDAKLRQDMMGVFVRNGLTREECEAEAMLQIVAGSDTTATTIRGTMFCLLTTPRAYRNMKEEIKGAIERNEVSQPITMDEAKRLPYLQSIIWEGFRYKNPLTYGHFKVVPPGGDTLNGVFVPGGTAIGHNSLALTQNTSIFGPDVDIFRPERFLDAPDAKRTEMIKSLDIVFGGGRWTCAGKAVAMMELNKTFFEASSISPRPKRTNADREIPLRSAHARV</sequence>
<dbReference type="GO" id="GO:0071949">
    <property type="term" value="F:FAD binding"/>
    <property type="evidence" value="ECO:0007669"/>
    <property type="project" value="InterPro"/>
</dbReference>
<dbReference type="PANTHER" id="PTHR46972">
    <property type="entry name" value="MONOOXYGENASE ASQM-RELATED"/>
    <property type="match status" value="1"/>
</dbReference>
<protein>
    <recommendedName>
        <fullName evidence="6">FAD-binding domain-containing protein</fullName>
    </recommendedName>
</protein>
<dbReference type="SUPFAM" id="SSF48264">
    <property type="entry name" value="Cytochrome P450"/>
    <property type="match status" value="1"/>
</dbReference>
<dbReference type="GO" id="GO:0020037">
    <property type="term" value="F:heme binding"/>
    <property type="evidence" value="ECO:0007669"/>
    <property type="project" value="InterPro"/>
</dbReference>
<keyword evidence="8" id="KW-1185">Reference proteome</keyword>